<organism evidence="7 8">
    <name type="scientific">Chaetoceros tenuissimus</name>
    <dbReference type="NCBI Taxonomy" id="426638"/>
    <lineage>
        <taxon>Eukaryota</taxon>
        <taxon>Sar</taxon>
        <taxon>Stramenopiles</taxon>
        <taxon>Ochrophyta</taxon>
        <taxon>Bacillariophyta</taxon>
        <taxon>Coscinodiscophyceae</taxon>
        <taxon>Chaetocerotophycidae</taxon>
        <taxon>Chaetocerotales</taxon>
        <taxon>Chaetocerotaceae</taxon>
        <taxon>Chaetoceros</taxon>
    </lineage>
</organism>
<keyword evidence="3 6" id="KW-1133">Transmembrane helix</keyword>
<evidence type="ECO:0000256" key="2">
    <source>
        <dbReference type="ARBA" id="ARBA00022692"/>
    </source>
</evidence>
<feature type="compositionally biased region" description="Basic and acidic residues" evidence="5">
    <location>
        <begin position="539"/>
        <end position="551"/>
    </location>
</feature>
<evidence type="ECO:0000256" key="6">
    <source>
        <dbReference type="SAM" id="Phobius"/>
    </source>
</evidence>
<evidence type="ECO:0000256" key="4">
    <source>
        <dbReference type="ARBA" id="ARBA00023136"/>
    </source>
</evidence>
<keyword evidence="8" id="KW-1185">Reference proteome</keyword>
<dbReference type="EMBL" id="BLLK01000022">
    <property type="protein sequence ID" value="GFH46307.1"/>
    <property type="molecule type" value="Genomic_DNA"/>
</dbReference>
<feature type="transmembrane region" description="Helical" evidence="6">
    <location>
        <begin position="130"/>
        <end position="151"/>
    </location>
</feature>
<dbReference type="GO" id="GO:0004930">
    <property type="term" value="F:G protein-coupled receptor activity"/>
    <property type="evidence" value="ECO:0007669"/>
    <property type="project" value="TreeGrafter"/>
</dbReference>
<dbReference type="AlphaFoldDB" id="A0AAD3H0N3"/>
<protein>
    <recommendedName>
        <fullName evidence="9">G-protein coupled receptors family 1 profile domain-containing protein</fullName>
    </recommendedName>
</protein>
<dbReference type="PANTHER" id="PTHR23112:SF0">
    <property type="entry name" value="TRANSMEMBRANE PROTEIN 116"/>
    <property type="match status" value="1"/>
</dbReference>
<accession>A0AAD3H0N3</accession>
<feature type="transmembrane region" description="Helical" evidence="6">
    <location>
        <begin position="382"/>
        <end position="400"/>
    </location>
</feature>
<evidence type="ECO:0000256" key="3">
    <source>
        <dbReference type="ARBA" id="ARBA00022989"/>
    </source>
</evidence>
<feature type="transmembrane region" description="Helical" evidence="6">
    <location>
        <begin position="412"/>
        <end position="430"/>
    </location>
</feature>
<feature type="region of interest" description="Disordered" evidence="5">
    <location>
        <begin position="337"/>
        <end position="372"/>
    </location>
</feature>
<evidence type="ECO:0000313" key="8">
    <source>
        <dbReference type="Proteomes" id="UP001054902"/>
    </source>
</evidence>
<dbReference type="Gene3D" id="1.20.1070.10">
    <property type="entry name" value="Rhodopsin 7-helix transmembrane proteins"/>
    <property type="match status" value="1"/>
</dbReference>
<dbReference type="SUPFAM" id="SSF81321">
    <property type="entry name" value="Family A G protein-coupled receptor-like"/>
    <property type="match status" value="1"/>
</dbReference>
<sequence>MVSKSIFAAQIVRCITASISLFASSILSLMIITSEKGFKSPYSRIIYGLSQADILQSSMILLSPFLSPADNPDSIFRMGTVKSCEVLGFFGSIGGTAIPFYTLFLTYYFLRRIKYKVKPEQFARCEEKIFCTSIWIFSIGTNMVALATGQINATKHGSMCMIASRPYDCATNESKECTRGEHAKLHALVALVIPIVISFLCLFAVLGMFTCHVYSIEKLLVSRQTEASNEQKPLRFKKVGQNQLDTDREEILAKYKLNNTRETPILADASLGKSSEGCEEMDQKFNFIRPPTSLDDDKVASLGDDTQYNEAEDNESSESQKDSHFILSASLDDDNAASMNDDILQHNDSEDNKSVKSQRDSPQQETQPQGLKMTKEAGLQSILYILAFMLVYSAPLIGLFSRFSKKENSDASYWVTSLFLPIGGLLNMLIYTRPKVKALKKIIPELSIPYCFAIVIFFGGECPSLVDLQFSSSDEDYRNNVPDDNAHDNEGNNSMTEWMKRLGWYVSANDRNIDEEMLRVLKGGPIRREDDDEGIESQEIERVQSEEKSDQ</sequence>
<evidence type="ECO:0000256" key="5">
    <source>
        <dbReference type="SAM" id="MobiDB-lite"/>
    </source>
</evidence>
<name>A0AAD3H0N3_9STRA</name>
<dbReference type="GO" id="GO:0005886">
    <property type="term" value="C:plasma membrane"/>
    <property type="evidence" value="ECO:0007669"/>
    <property type="project" value="TreeGrafter"/>
</dbReference>
<feature type="compositionally biased region" description="Polar residues" evidence="5">
    <location>
        <begin position="360"/>
        <end position="369"/>
    </location>
</feature>
<keyword evidence="4 6" id="KW-0472">Membrane</keyword>
<dbReference type="Proteomes" id="UP001054902">
    <property type="component" value="Unassembled WGS sequence"/>
</dbReference>
<evidence type="ECO:0000313" key="7">
    <source>
        <dbReference type="EMBL" id="GFH46307.1"/>
    </source>
</evidence>
<feature type="region of interest" description="Disordered" evidence="5">
    <location>
        <begin position="522"/>
        <end position="551"/>
    </location>
</feature>
<keyword evidence="2 6" id="KW-0812">Transmembrane</keyword>
<evidence type="ECO:0000256" key="1">
    <source>
        <dbReference type="ARBA" id="ARBA00004141"/>
    </source>
</evidence>
<reference evidence="7 8" key="1">
    <citation type="journal article" date="2021" name="Sci. Rep.">
        <title>The genome of the diatom Chaetoceros tenuissimus carries an ancient integrated fragment of an extant virus.</title>
        <authorList>
            <person name="Hongo Y."/>
            <person name="Kimura K."/>
            <person name="Takaki Y."/>
            <person name="Yoshida Y."/>
            <person name="Baba S."/>
            <person name="Kobayashi G."/>
            <person name="Nagasaki K."/>
            <person name="Hano T."/>
            <person name="Tomaru Y."/>
        </authorList>
    </citation>
    <scope>NUCLEOTIDE SEQUENCE [LARGE SCALE GENOMIC DNA]</scope>
    <source>
        <strain evidence="7 8">NIES-3715</strain>
    </source>
</reference>
<comment type="subcellular location">
    <subcellularLocation>
        <location evidence="1">Membrane</location>
        <topology evidence="1">Multi-pass membrane protein</topology>
    </subcellularLocation>
</comment>
<feature type="transmembrane region" description="Helical" evidence="6">
    <location>
        <begin position="6"/>
        <end position="33"/>
    </location>
</feature>
<dbReference type="PANTHER" id="PTHR23112">
    <property type="entry name" value="G PROTEIN-COUPLED RECEPTOR 157-RELATED"/>
    <property type="match status" value="1"/>
</dbReference>
<evidence type="ECO:0008006" key="9">
    <source>
        <dbReference type="Google" id="ProtNLM"/>
    </source>
</evidence>
<feature type="compositionally biased region" description="Basic and acidic residues" evidence="5">
    <location>
        <begin position="343"/>
        <end position="359"/>
    </location>
</feature>
<proteinExistence type="predicted"/>
<feature type="transmembrane region" description="Helical" evidence="6">
    <location>
        <begin position="188"/>
        <end position="214"/>
    </location>
</feature>
<feature type="transmembrane region" description="Helical" evidence="6">
    <location>
        <begin position="86"/>
        <end position="110"/>
    </location>
</feature>
<dbReference type="GO" id="GO:0007189">
    <property type="term" value="P:adenylate cyclase-activating G protein-coupled receptor signaling pathway"/>
    <property type="evidence" value="ECO:0007669"/>
    <property type="project" value="TreeGrafter"/>
</dbReference>
<gene>
    <name evidence="7" type="ORF">CTEN210_02781</name>
</gene>
<comment type="caution">
    <text evidence="7">The sequence shown here is derived from an EMBL/GenBank/DDBJ whole genome shotgun (WGS) entry which is preliminary data.</text>
</comment>